<keyword evidence="2" id="KW-1185">Reference proteome</keyword>
<evidence type="ECO:0008006" key="3">
    <source>
        <dbReference type="Google" id="ProtNLM"/>
    </source>
</evidence>
<dbReference type="Proteomes" id="UP000001017">
    <property type="component" value="Chromosome"/>
</dbReference>
<evidence type="ECO:0000313" key="2">
    <source>
        <dbReference type="Proteomes" id="UP000001017"/>
    </source>
</evidence>
<dbReference type="PaxDb" id="273116-14324738"/>
<dbReference type="Pfam" id="PF20143">
    <property type="entry name" value="NAD_kinase_C"/>
    <property type="match status" value="1"/>
</dbReference>
<name>Q97BD3_THEVO</name>
<protein>
    <recommendedName>
        <fullName evidence="3">ATP-NAD kinase</fullName>
    </recommendedName>
</protein>
<dbReference type="InterPro" id="IPR011386">
    <property type="entry name" value="Put_ATP-NAD_kin"/>
</dbReference>
<dbReference type="OrthoDB" id="56451at2157"/>
<dbReference type="InterPro" id="IPR039065">
    <property type="entry name" value="AcoX-like"/>
</dbReference>
<dbReference type="eggNOG" id="arCOG01350">
    <property type="taxonomic scope" value="Archaea"/>
</dbReference>
<dbReference type="InterPro" id="IPR002504">
    <property type="entry name" value="NADK"/>
</dbReference>
<dbReference type="InterPro" id="IPR016064">
    <property type="entry name" value="NAD/diacylglycerol_kinase_sf"/>
</dbReference>
<reference evidence="1 2" key="1">
    <citation type="journal article" date="1999" name="Proc. Jpn. Acad.">
        <title>Determination of the complete genomic DNA sequence of Thermoplasma volvanium GSS1.</title>
        <authorList>
            <person name="Kawashima T."/>
            <person name="Yamamoto Y."/>
            <person name="Aramaki H."/>
            <person name="Nunoshiba T."/>
            <person name="Kawamoto T."/>
            <person name="Watanabe K."/>
            <person name="Yamazaki M."/>
            <person name="Kanehori K."/>
            <person name="Amano N."/>
            <person name="Ohya Y."/>
            <person name="Makino K."/>
            <person name="Suzuki M."/>
        </authorList>
    </citation>
    <scope>NUCLEOTIDE SEQUENCE [LARGE SCALE GENOMIC DNA]</scope>
    <source>
        <strain evidence="2">ATCC 51530 / DSM 4299 / JCM 9571 / NBRC 15438 / GSS1</strain>
    </source>
</reference>
<dbReference type="GO" id="GO:0003951">
    <property type="term" value="F:NAD+ kinase activity"/>
    <property type="evidence" value="ECO:0007669"/>
    <property type="project" value="InterPro"/>
</dbReference>
<dbReference type="HOGENOM" id="CLU_064691_0_0_2"/>
<dbReference type="AlphaFoldDB" id="Q97BD3"/>
<dbReference type="KEGG" id="tvo:TVG0513972"/>
<dbReference type="PANTHER" id="PTHR40697">
    <property type="entry name" value="ACETOIN CATABOLISM PROTEIN X"/>
    <property type="match status" value="1"/>
</dbReference>
<dbReference type="GO" id="GO:0006741">
    <property type="term" value="P:NADP+ biosynthetic process"/>
    <property type="evidence" value="ECO:0007669"/>
    <property type="project" value="InterPro"/>
</dbReference>
<dbReference type="STRING" id="273116.gene:9381307"/>
<dbReference type="Pfam" id="PF01513">
    <property type="entry name" value="NAD_kinase"/>
    <property type="match status" value="1"/>
</dbReference>
<dbReference type="InterPro" id="IPR017438">
    <property type="entry name" value="ATP-NAD_kinase_N"/>
</dbReference>
<dbReference type="DNASU" id="1441039"/>
<accession>Q97BD3</accession>
<gene>
    <name evidence="1" type="ORF">TVG0513972</name>
</gene>
<dbReference type="Gene3D" id="3.40.50.10330">
    <property type="entry name" value="Probable inorganic polyphosphate/atp-NAD kinase, domain 1"/>
    <property type="match status" value="1"/>
</dbReference>
<dbReference type="PhylomeDB" id="Q97BD3"/>
<dbReference type="PANTHER" id="PTHR40697:SF2">
    <property type="entry name" value="ATP-NAD KINASE-RELATED"/>
    <property type="match status" value="1"/>
</dbReference>
<dbReference type="SUPFAM" id="SSF111331">
    <property type="entry name" value="NAD kinase/diacylglycerol kinase-like"/>
    <property type="match status" value="1"/>
</dbReference>
<evidence type="ECO:0000313" key="1">
    <source>
        <dbReference type="EMBL" id="BAB59665.1"/>
    </source>
</evidence>
<proteinExistence type="predicted"/>
<dbReference type="RefSeq" id="WP_010916781.1">
    <property type="nucleotide sequence ID" value="NC_002689.2"/>
</dbReference>
<sequence>MNIAFVINPVAGLGATLNLKGSDGLALEDVSKSISIVRSHRFLKKLDFNGLHFFVPSGCMGESEVSIYTKEYDVIYTPSSPTTRQDTINFVKSIESADLLVFVGGDGTARDILNSRNDLPVIGVPAGVKMYSSVFAISPERAADAVNQVAKGNYRIDKAEVVDIDEELYRKGILSVKRYGQLKVPEAQYIVENSKAEYDIAGAEDIAEYVIEHMADETYIIGPGNTCKTIEEEMGIKSNVLGFDILRNKKLIKEDASESEIYEACSDKCMLVISPVGGQNFLLGRGNKQISDRILERVGEENLIVVSSPSKAEHLKYVYIDTQIPLWSNGYVKVLVGYGRYKLVKVIR</sequence>
<dbReference type="PIRSF" id="PIRSF016907">
    <property type="entry name" value="Kin_ATP-NAD"/>
    <property type="match status" value="1"/>
</dbReference>
<dbReference type="GeneID" id="1441039"/>
<dbReference type="EMBL" id="BA000011">
    <property type="protein sequence ID" value="BAB59665.1"/>
    <property type="molecule type" value="Genomic_DNA"/>
</dbReference>
<organism evidence="1 2">
    <name type="scientific">Thermoplasma volcanium (strain ATCC 51530 / DSM 4299 / JCM 9571 / NBRC 15438 / GSS1)</name>
    <dbReference type="NCBI Taxonomy" id="273116"/>
    <lineage>
        <taxon>Archaea</taxon>
        <taxon>Methanobacteriati</taxon>
        <taxon>Thermoplasmatota</taxon>
        <taxon>Thermoplasmata</taxon>
        <taxon>Thermoplasmatales</taxon>
        <taxon>Thermoplasmataceae</taxon>
        <taxon>Thermoplasma</taxon>
    </lineage>
</organism>
<reference evidence="1 2" key="2">
    <citation type="journal article" date="2000" name="Proc. Natl. Acad. Sci. U.S.A.">
        <title>Archaeal adaptation to higher temperatures revealed by genomic sequence of Thermoplasma volcanium.</title>
        <authorList>
            <person name="Kawashima T."/>
            <person name="Amano N."/>
            <person name="Koike H."/>
            <person name="Makino S."/>
            <person name="Higuchi S."/>
            <person name="Kawashima-Ohya Y."/>
            <person name="Watanabe K."/>
            <person name="Yamazaki M."/>
            <person name="Kanehori K."/>
            <person name="Kawamoto T."/>
            <person name="Nunoshiba T."/>
            <person name="Yamamoto Y."/>
            <person name="Aramaki H."/>
            <person name="Makino K."/>
            <person name="Suzuki M."/>
        </authorList>
    </citation>
    <scope>NUCLEOTIDE SEQUENCE [LARGE SCALE GENOMIC DNA]</scope>
    <source>
        <strain evidence="2">ATCC 51530 / DSM 4299 / JCM 9571 / NBRC 15438 / GSS1</strain>
    </source>
</reference>